<dbReference type="EC" id="3.4.24.-" evidence="7"/>
<evidence type="ECO:0000256" key="6">
    <source>
        <dbReference type="ARBA" id="ARBA00023049"/>
    </source>
</evidence>
<evidence type="ECO:0000256" key="5">
    <source>
        <dbReference type="ARBA" id="ARBA00022833"/>
    </source>
</evidence>
<dbReference type="PANTHER" id="PTHR33478">
    <property type="entry name" value="EXTRACELLULAR METALLOPROTEINASE MEP"/>
    <property type="match status" value="1"/>
</dbReference>
<gene>
    <name evidence="8" type="ORF">BASA50_001954</name>
</gene>
<comment type="cofactor">
    <cofactor evidence="1 7">
        <name>Zn(2+)</name>
        <dbReference type="ChEBI" id="CHEBI:29105"/>
    </cofactor>
</comment>
<keyword evidence="4 7" id="KW-0378">Hydrolase</keyword>
<keyword evidence="5 7" id="KW-0862">Zinc</keyword>
<comment type="caution">
    <text evidence="8">The sequence shown here is derived from an EMBL/GenBank/DDBJ whole genome shotgun (WGS) entry which is preliminary data.</text>
</comment>
<evidence type="ECO:0000256" key="1">
    <source>
        <dbReference type="ARBA" id="ARBA00001947"/>
    </source>
</evidence>
<evidence type="ECO:0000256" key="3">
    <source>
        <dbReference type="ARBA" id="ARBA00022723"/>
    </source>
</evidence>
<keyword evidence="7" id="KW-0964">Secreted</keyword>
<dbReference type="InterPro" id="IPR001842">
    <property type="entry name" value="Peptidase_M36"/>
</dbReference>
<comment type="similarity">
    <text evidence="7">Belongs to the peptidase M36 family.</text>
</comment>
<dbReference type="InterPro" id="IPR050371">
    <property type="entry name" value="Fungal_virulence_M36"/>
</dbReference>
<keyword evidence="2 7" id="KW-0645">Protease</keyword>
<evidence type="ECO:0000313" key="8">
    <source>
        <dbReference type="EMBL" id="KAH6600949.1"/>
    </source>
</evidence>
<dbReference type="Proteomes" id="UP001648503">
    <property type="component" value="Unassembled WGS sequence"/>
</dbReference>
<keyword evidence="7" id="KW-0865">Zymogen</keyword>
<dbReference type="PANTHER" id="PTHR33478:SF1">
    <property type="entry name" value="EXTRACELLULAR METALLOPROTEINASE MEP"/>
    <property type="match status" value="1"/>
</dbReference>
<evidence type="ECO:0000256" key="4">
    <source>
        <dbReference type="ARBA" id="ARBA00022801"/>
    </source>
</evidence>
<sequence length="97" mass="10656">MFTYSISIHTTIHCNTTLALIQINFSHNVPSFSFTEETGKFQKDNNFGKGGQNNNAVAIVNVPDTCNVDSANFFTTADGQSGVMNMHRFTSTTTLRS</sequence>
<organism evidence="8 9">
    <name type="scientific">Batrachochytrium salamandrivorans</name>
    <dbReference type="NCBI Taxonomy" id="1357716"/>
    <lineage>
        <taxon>Eukaryota</taxon>
        <taxon>Fungi</taxon>
        <taxon>Fungi incertae sedis</taxon>
        <taxon>Chytridiomycota</taxon>
        <taxon>Chytridiomycota incertae sedis</taxon>
        <taxon>Chytridiomycetes</taxon>
        <taxon>Rhizophydiales</taxon>
        <taxon>Rhizophydiales incertae sedis</taxon>
        <taxon>Batrachochytrium</taxon>
    </lineage>
</organism>
<name>A0ABQ8FQH6_9FUNG</name>
<dbReference type="Pfam" id="PF02128">
    <property type="entry name" value="Peptidase_M36"/>
    <property type="match status" value="1"/>
</dbReference>
<keyword evidence="6 7" id="KW-0482">Metalloprotease</keyword>
<keyword evidence="9" id="KW-1185">Reference proteome</keyword>
<comment type="subcellular location">
    <subcellularLocation>
        <location evidence="7">Secreted</location>
    </subcellularLocation>
</comment>
<proteinExistence type="inferred from homology"/>
<dbReference type="EMBL" id="JAFCIX010000024">
    <property type="protein sequence ID" value="KAH6600949.1"/>
    <property type="molecule type" value="Genomic_DNA"/>
</dbReference>
<dbReference type="Gene3D" id="3.10.170.10">
    <property type="match status" value="1"/>
</dbReference>
<evidence type="ECO:0000256" key="7">
    <source>
        <dbReference type="RuleBase" id="RU364017"/>
    </source>
</evidence>
<keyword evidence="3 7" id="KW-0479">Metal-binding</keyword>
<evidence type="ECO:0000256" key="2">
    <source>
        <dbReference type="ARBA" id="ARBA00022670"/>
    </source>
</evidence>
<evidence type="ECO:0000313" key="9">
    <source>
        <dbReference type="Proteomes" id="UP001648503"/>
    </source>
</evidence>
<protein>
    <recommendedName>
        <fullName evidence="7">Extracellular metalloproteinase</fullName>
        <ecNumber evidence="7">3.4.24.-</ecNumber>
    </recommendedName>
    <alternativeName>
        <fullName evidence="7">Fungalysin</fullName>
    </alternativeName>
</protein>
<accession>A0ABQ8FQH6</accession>
<reference evidence="8 9" key="1">
    <citation type="submission" date="2021-02" db="EMBL/GenBank/DDBJ databases">
        <title>Variation within the Batrachochytrium salamandrivorans European outbreak.</title>
        <authorList>
            <person name="Kelly M."/>
            <person name="Pasmans F."/>
            <person name="Shea T.P."/>
            <person name="Munoz J.F."/>
            <person name="Carranza S."/>
            <person name="Cuomo C.A."/>
            <person name="Martel A."/>
        </authorList>
    </citation>
    <scope>NUCLEOTIDE SEQUENCE [LARGE SCALE GENOMIC DNA]</scope>
    <source>
        <strain evidence="8 9">AMFP18/2</strain>
    </source>
</reference>